<comment type="function">
    <text evidence="6">Isomerase that catalyzes the conversion of deoxy-ribose 1-phosphate (dRib-1-P) and ribose 1-phosphate (Rib-1-P) to deoxy-ribose 5-phosphate (dRib-5-P) and ribose 5-phosphate (Rib-5-P), respectively.</text>
</comment>
<protein>
    <recommendedName>
        <fullName evidence="6 7">Phosphopentomutase</fullName>
        <ecNumber evidence="6 7">5.4.2.7</ecNumber>
    </recommendedName>
    <alternativeName>
        <fullName evidence="6">Phosphodeoxyribomutase</fullName>
    </alternativeName>
</protein>
<keyword evidence="3 6" id="KW-0479">Metal-binding</keyword>
<dbReference type="RefSeq" id="WP_133635322.1">
    <property type="nucleotide sequence ID" value="NZ_SNZJ01000005.1"/>
</dbReference>
<dbReference type="SUPFAM" id="SSF53649">
    <property type="entry name" value="Alkaline phosphatase-like"/>
    <property type="match status" value="1"/>
</dbReference>
<dbReference type="SUPFAM" id="SSF143856">
    <property type="entry name" value="DeoB insert domain-like"/>
    <property type="match status" value="1"/>
</dbReference>
<keyword evidence="5 6" id="KW-0413">Isomerase</keyword>
<evidence type="ECO:0000256" key="5">
    <source>
        <dbReference type="ARBA" id="ARBA00023235"/>
    </source>
</evidence>
<comment type="similarity">
    <text evidence="1 6">Belongs to the phosphopentomutase family.</text>
</comment>
<dbReference type="InterPro" id="IPR010045">
    <property type="entry name" value="DeoB"/>
</dbReference>
<dbReference type="GO" id="GO:0005829">
    <property type="term" value="C:cytosol"/>
    <property type="evidence" value="ECO:0007669"/>
    <property type="project" value="TreeGrafter"/>
</dbReference>
<dbReference type="InterPro" id="IPR024052">
    <property type="entry name" value="Phosphopentomutase_DeoB_cap_sf"/>
</dbReference>
<keyword evidence="4 6" id="KW-0464">Manganese</keyword>
<dbReference type="PANTHER" id="PTHR21110">
    <property type="entry name" value="PHOSPHOPENTOMUTASE"/>
    <property type="match status" value="1"/>
</dbReference>
<evidence type="ECO:0000313" key="11">
    <source>
        <dbReference type="Proteomes" id="UP000295212"/>
    </source>
</evidence>
<evidence type="ECO:0000256" key="8">
    <source>
        <dbReference type="SAM" id="MobiDB-lite"/>
    </source>
</evidence>
<dbReference type="GO" id="GO:0030145">
    <property type="term" value="F:manganese ion binding"/>
    <property type="evidence" value="ECO:0007669"/>
    <property type="project" value="UniProtKB-UniRule"/>
</dbReference>
<evidence type="ECO:0000259" key="9">
    <source>
        <dbReference type="Pfam" id="PF01676"/>
    </source>
</evidence>
<comment type="catalytic activity">
    <reaction evidence="6">
        <text>alpha-D-ribose 1-phosphate = D-ribose 5-phosphate</text>
        <dbReference type="Rhea" id="RHEA:18793"/>
        <dbReference type="ChEBI" id="CHEBI:57720"/>
        <dbReference type="ChEBI" id="CHEBI:78346"/>
        <dbReference type="EC" id="5.4.2.7"/>
    </reaction>
</comment>
<dbReference type="GO" id="GO:0008973">
    <property type="term" value="F:phosphopentomutase activity"/>
    <property type="evidence" value="ECO:0007669"/>
    <property type="project" value="UniProtKB-UniRule"/>
</dbReference>
<dbReference type="CDD" id="cd16009">
    <property type="entry name" value="PPM"/>
    <property type="match status" value="1"/>
</dbReference>
<feature type="binding site" evidence="6">
    <location>
        <position position="326"/>
    </location>
    <ligand>
        <name>Mn(2+)</name>
        <dbReference type="ChEBI" id="CHEBI:29035"/>
        <label>2</label>
    </ligand>
</feature>
<feature type="binding site" evidence="6">
    <location>
        <position position="367"/>
    </location>
    <ligand>
        <name>Mn(2+)</name>
        <dbReference type="ChEBI" id="CHEBI:29035"/>
        <label>1</label>
    </ligand>
</feature>
<dbReference type="AlphaFoldDB" id="A0A4R6ZT28"/>
<sequence>MTRAIVLVLDSFGIGAAPDAARFNDAGADTLGHIAAACARGECDLPQPPESGLSQGPETGPGAGRQGPLHLPHLARLGLFHAHQASTGSWAEGVAVPESTIGAWGHARELSSGKDTPSGHWEIAGVPVRFDWGYFLDEQASFPPELLEALEEEAELPGVLGDCHASGTEIIARLGEAHMASGKPIVYTSADSVFQIAAHEETFGLERLYALCEVARRLLEPYNIGRVIARPFLGEKAQGDDAASFYRTANRRDYSVEPPTPTVLQKLHDDGGTVVAIGKIADIYAHCGITRTVKASGHEALMDATLEALRDAGERSLIMTNFVDFDMVHGHRRDVAGYAAALEAFDARLPELLGRLRDDDLLVLTADHGCDPTWTGTDHTREHIPVLALGAGLAPGSLGARETFADIGQSLATHLGLAPMDDGTSFLPSASSSTPLSNATGGH</sequence>
<keyword evidence="2 6" id="KW-0963">Cytoplasm</keyword>
<dbReference type="GO" id="GO:0006015">
    <property type="term" value="P:5-phosphoribose 1-diphosphate biosynthetic process"/>
    <property type="evidence" value="ECO:0007669"/>
    <property type="project" value="UniProtKB-UniPathway"/>
</dbReference>
<dbReference type="GO" id="GO:0000287">
    <property type="term" value="F:magnesium ion binding"/>
    <property type="evidence" value="ECO:0007669"/>
    <property type="project" value="UniProtKB-UniRule"/>
</dbReference>
<reference evidence="10 11" key="1">
    <citation type="submission" date="2019-03" db="EMBL/GenBank/DDBJ databases">
        <title>Genomic Encyclopedia of Type Strains, Phase III (KMG-III): the genomes of soil and plant-associated and newly described type strains.</title>
        <authorList>
            <person name="Whitman W."/>
        </authorList>
    </citation>
    <scope>NUCLEOTIDE SEQUENCE [LARGE SCALE GENOMIC DNA]</scope>
    <source>
        <strain evidence="10 11">CECT 5797</strain>
    </source>
</reference>
<dbReference type="GO" id="GO:0006018">
    <property type="term" value="P:2-deoxyribose 1-phosphate catabolic process"/>
    <property type="evidence" value="ECO:0007669"/>
    <property type="project" value="UniProtKB-UniRule"/>
</dbReference>
<feature type="binding site" evidence="6">
    <location>
        <position position="10"/>
    </location>
    <ligand>
        <name>Mn(2+)</name>
        <dbReference type="ChEBI" id="CHEBI:29035"/>
        <label>1</label>
    </ligand>
</feature>
<comment type="caution">
    <text evidence="10">The sequence shown here is derived from an EMBL/GenBank/DDBJ whole genome shotgun (WGS) entry which is preliminary data.</text>
</comment>
<comment type="cofactor">
    <cofactor evidence="6">
        <name>Mn(2+)</name>
        <dbReference type="ChEBI" id="CHEBI:29035"/>
    </cofactor>
    <text evidence="6">Binds 2 manganese ions.</text>
</comment>
<evidence type="ECO:0000256" key="2">
    <source>
        <dbReference type="ARBA" id="ARBA00022490"/>
    </source>
</evidence>
<evidence type="ECO:0000256" key="4">
    <source>
        <dbReference type="ARBA" id="ARBA00023211"/>
    </source>
</evidence>
<name>A0A4R6ZT28_9GAMM</name>
<dbReference type="Gene3D" id="3.30.70.1250">
    <property type="entry name" value="Phosphopentomutase"/>
    <property type="match status" value="1"/>
</dbReference>
<dbReference type="Proteomes" id="UP000295212">
    <property type="component" value="Unassembled WGS sequence"/>
</dbReference>
<dbReference type="NCBIfam" id="TIGR01696">
    <property type="entry name" value="deoB"/>
    <property type="match status" value="1"/>
</dbReference>
<dbReference type="GO" id="GO:0009117">
    <property type="term" value="P:nucleotide metabolic process"/>
    <property type="evidence" value="ECO:0007669"/>
    <property type="project" value="UniProtKB-UniRule"/>
</dbReference>
<dbReference type="Pfam" id="PF01676">
    <property type="entry name" value="Metalloenzyme"/>
    <property type="match status" value="1"/>
</dbReference>
<evidence type="ECO:0000256" key="1">
    <source>
        <dbReference type="ARBA" id="ARBA00010373"/>
    </source>
</evidence>
<dbReference type="GO" id="GO:0043094">
    <property type="term" value="P:metabolic compound salvage"/>
    <property type="evidence" value="ECO:0007669"/>
    <property type="project" value="UniProtKB-UniRule"/>
</dbReference>
<comment type="subcellular location">
    <subcellularLocation>
        <location evidence="6">Cytoplasm</location>
    </subcellularLocation>
</comment>
<dbReference type="NCBIfam" id="NF003766">
    <property type="entry name" value="PRK05362.1"/>
    <property type="match status" value="1"/>
</dbReference>
<gene>
    <name evidence="6" type="primary">deoB</name>
    <name evidence="10" type="ORF">DFP85_10565</name>
</gene>
<feature type="binding site" evidence="6">
    <location>
        <position position="368"/>
    </location>
    <ligand>
        <name>Mn(2+)</name>
        <dbReference type="ChEBI" id="CHEBI:29035"/>
        <label>1</label>
    </ligand>
</feature>
<proteinExistence type="inferred from homology"/>
<comment type="catalytic activity">
    <reaction evidence="6">
        <text>2-deoxy-alpha-D-ribose 1-phosphate = 2-deoxy-D-ribose 5-phosphate</text>
        <dbReference type="Rhea" id="RHEA:27658"/>
        <dbReference type="ChEBI" id="CHEBI:57259"/>
        <dbReference type="ChEBI" id="CHEBI:62877"/>
        <dbReference type="EC" id="5.4.2.7"/>
    </reaction>
</comment>
<accession>A0A4R6ZT28</accession>
<evidence type="ECO:0000256" key="6">
    <source>
        <dbReference type="HAMAP-Rule" id="MF_00740"/>
    </source>
</evidence>
<dbReference type="HAMAP" id="MF_00740">
    <property type="entry name" value="Phosphopentomut"/>
    <property type="match status" value="1"/>
</dbReference>
<evidence type="ECO:0000256" key="7">
    <source>
        <dbReference type="NCBIfam" id="TIGR01696"/>
    </source>
</evidence>
<evidence type="ECO:0000313" key="10">
    <source>
        <dbReference type="EMBL" id="TDR55891.1"/>
    </source>
</evidence>
<dbReference type="UniPathway" id="UPA00087">
    <property type="reaction ID" value="UER00173"/>
</dbReference>
<dbReference type="PIRSF" id="PIRSF001491">
    <property type="entry name" value="Ppentomutase"/>
    <property type="match status" value="1"/>
</dbReference>
<dbReference type="FunFam" id="3.30.70.1250:FF:000001">
    <property type="entry name" value="Phosphopentomutase"/>
    <property type="match status" value="1"/>
</dbReference>
<feature type="binding site" evidence="6">
    <location>
        <position position="331"/>
    </location>
    <ligand>
        <name>Mn(2+)</name>
        <dbReference type="ChEBI" id="CHEBI:29035"/>
        <label>2</label>
    </ligand>
</feature>
<dbReference type="OrthoDB" id="9769930at2"/>
<organism evidence="10 11">
    <name type="scientific">Halomonas ventosae</name>
    <dbReference type="NCBI Taxonomy" id="229007"/>
    <lineage>
        <taxon>Bacteria</taxon>
        <taxon>Pseudomonadati</taxon>
        <taxon>Pseudomonadota</taxon>
        <taxon>Gammaproteobacteria</taxon>
        <taxon>Oceanospirillales</taxon>
        <taxon>Halomonadaceae</taxon>
        <taxon>Halomonas</taxon>
    </lineage>
</organism>
<feature type="binding site" evidence="6">
    <location>
        <position position="379"/>
    </location>
    <ligand>
        <name>Mn(2+)</name>
        <dbReference type="ChEBI" id="CHEBI:29035"/>
        <label>2</label>
    </ligand>
</feature>
<comment type="pathway">
    <text evidence="6">Carbohydrate degradation; 2-deoxy-D-ribose 1-phosphate degradation; D-glyceraldehyde 3-phosphate and acetaldehyde from 2-deoxy-alpha-D-ribose 1-phosphate: step 1/2.</text>
</comment>
<feature type="region of interest" description="Disordered" evidence="8">
    <location>
        <begin position="45"/>
        <end position="68"/>
    </location>
</feature>
<dbReference type="EMBL" id="SNZJ01000005">
    <property type="protein sequence ID" value="TDR55891.1"/>
    <property type="molecule type" value="Genomic_DNA"/>
</dbReference>
<dbReference type="EC" id="5.4.2.7" evidence="6 7"/>
<dbReference type="Gene3D" id="3.40.720.10">
    <property type="entry name" value="Alkaline Phosphatase, subunit A"/>
    <property type="match status" value="1"/>
</dbReference>
<dbReference type="InterPro" id="IPR006124">
    <property type="entry name" value="Metalloenzyme"/>
</dbReference>
<dbReference type="PANTHER" id="PTHR21110:SF0">
    <property type="entry name" value="PHOSPHOPENTOMUTASE"/>
    <property type="match status" value="1"/>
</dbReference>
<feature type="domain" description="Metalloenzyme" evidence="9">
    <location>
        <begin position="3"/>
        <end position="418"/>
    </location>
</feature>
<evidence type="ECO:0000256" key="3">
    <source>
        <dbReference type="ARBA" id="ARBA00022723"/>
    </source>
</evidence>
<dbReference type="InterPro" id="IPR017850">
    <property type="entry name" value="Alkaline_phosphatase_core_sf"/>
</dbReference>